<dbReference type="PRINTS" id="PR01486">
    <property type="entry name" value="PHPHLIPASEA1"/>
</dbReference>
<keyword evidence="12 18" id="KW-0378">Hydrolase</keyword>
<evidence type="ECO:0000256" key="11">
    <source>
        <dbReference type="ARBA" id="ARBA00022729"/>
    </source>
</evidence>
<feature type="non-terminal residue" evidence="19">
    <location>
        <position position="1"/>
    </location>
</feature>
<dbReference type="SUPFAM" id="SSF56931">
    <property type="entry name" value="Outer membrane phospholipase A (OMPLA)"/>
    <property type="match status" value="1"/>
</dbReference>
<dbReference type="EC" id="3.1.1.32" evidence="5 18"/>
<reference evidence="19" key="1">
    <citation type="submission" date="2021-02" db="EMBL/GenBank/DDBJ databases">
        <title>Thiocyanate and organic carbon inputs drive convergent selection for specific autotrophic Afipia and Thiobacillus strains within complex microbiomes.</title>
        <authorList>
            <person name="Huddy R.J."/>
            <person name="Sachdeva R."/>
            <person name="Kadzinga F."/>
            <person name="Kantor R.S."/>
            <person name="Harrison S.T.L."/>
            <person name="Banfield J.F."/>
        </authorList>
    </citation>
    <scope>NUCLEOTIDE SEQUENCE</scope>
    <source>
        <strain evidence="19">SCN18_10_11_15_R1_P_69_7</strain>
    </source>
</reference>
<name>A0A9D8PZI6_9GAMM</name>
<dbReference type="GO" id="GO:0004623">
    <property type="term" value="F:phospholipase A2 activity"/>
    <property type="evidence" value="ECO:0007669"/>
    <property type="project" value="UniProtKB-EC"/>
</dbReference>
<dbReference type="InterPro" id="IPR003187">
    <property type="entry name" value="PLipase_A1"/>
</dbReference>
<comment type="subunit">
    <text evidence="4 18">Homodimer; dimerization is reversible, and the dimeric form is the active one.</text>
</comment>
<dbReference type="EMBL" id="JAFKMG010000075">
    <property type="protein sequence ID" value="MBN8797861.1"/>
    <property type="molecule type" value="Genomic_DNA"/>
</dbReference>
<evidence type="ECO:0000256" key="1">
    <source>
        <dbReference type="ARBA" id="ARBA00000111"/>
    </source>
</evidence>
<dbReference type="PANTHER" id="PTHR40457:SF1">
    <property type="entry name" value="PHOSPHOLIPASE A1"/>
    <property type="match status" value="1"/>
</dbReference>
<accession>A0A9D8PZI6</accession>
<organism evidence="19 20">
    <name type="scientific">Stenotrophomonas nitritireducens</name>
    <dbReference type="NCBI Taxonomy" id="83617"/>
    <lineage>
        <taxon>Bacteria</taxon>
        <taxon>Pseudomonadati</taxon>
        <taxon>Pseudomonadota</taxon>
        <taxon>Gammaproteobacteria</taxon>
        <taxon>Lysobacterales</taxon>
        <taxon>Lysobacteraceae</taxon>
        <taxon>Stenotrophomonas</taxon>
    </lineage>
</organism>
<evidence type="ECO:0000256" key="6">
    <source>
        <dbReference type="ARBA" id="ARBA00013278"/>
    </source>
</evidence>
<evidence type="ECO:0000256" key="13">
    <source>
        <dbReference type="ARBA" id="ARBA00022837"/>
    </source>
</evidence>
<keyword evidence="17 18" id="KW-0998">Cell outer membrane</keyword>
<evidence type="ECO:0000256" key="3">
    <source>
        <dbReference type="ARBA" id="ARBA00010525"/>
    </source>
</evidence>
<comment type="similarity">
    <text evidence="3 18">Belongs to the phospholipase A1 family.</text>
</comment>
<evidence type="ECO:0000256" key="12">
    <source>
        <dbReference type="ARBA" id="ARBA00022801"/>
    </source>
</evidence>
<evidence type="ECO:0000256" key="8">
    <source>
        <dbReference type="ARBA" id="ARBA00022452"/>
    </source>
</evidence>
<dbReference type="EC" id="3.1.1.4" evidence="6 18"/>
<sequence length="109" mass="12576">DNWAIMLRPWYRIPEKAKDDNNPDIEDYTGRGDATLVYNRNGHEFSVTARHSLRSGDRPHGSVQLDYGCPLSRLLRGHVQVFDGYGESMFDYNHRATYIGVGISLLEWF</sequence>
<keyword evidence="9" id="KW-0812">Transmembrane</keyword>
<dbReference type="Gene3D" id="2.40.230.10">
    <property type="entry name" value="Phospholipase A1"/>
    <property type="match status" value="1"/>
</dbReference>
<dbReference type="InterPro" id="IPR036541">
    <property type="entry name" value="PLipase_A1_sf"/>
</dbReference>
<protein>
    <recommendedName>
        <fullName evidence="7 18">Phospholipase A1</fullName>
        <ecNumber evidence="5 18">3.1.1.32</ecNumber>
        <ecNumber evidence="6 18">3.1.1.4</ecNumber>
    </recommendedName>
    <alternativeName>
        <fullName evidence="18">Phosphatidylcholine 1-acylhydrolase</fullName>
    </alternativeName>
</protein>
<keyword evidence="11" id="KW-0732">Signal</keyword>
<comment type="cofactor">
    <cofactor evidence="18">
        <name>Ca(2+)</name>
        <dbReference type="ChEBI" id="CHEBI:29108"/>
    </cofactor>
    <text evidence="18">Binds 1 Ca(2+) ion per monomer. In the dimeric form the Ca(2+) is bound by different amino acids with binding of each Ca(2+) shared with ligands coming from each monomer. The Ca(2+) ion may have a role in catalysis.</text>
</comment>
<dbReference type="AlphaFoldDB" id="A0A9D8PZI6"/>
<evidence type="ECO:0000313" key="20">
    <source>
        <dbReference type="Proteomes" id="UP000664815"/>
    </source>
</evidence>
<evidence type="ECO:0000256" key="16">
    <source>
        <dbReference type="ARBA" id="ARBA00023136"/>
    </source>
</evidence>
<dbReference type="GO" id="GO:0005509">
    <property type="term" value="F:calcium ion binding"/>
    <property type="evidence" value="ECO:0007669"/>
    <property type="project" value="TreeGrafter"/>
</dbReference>
<dbReference type="Pfam" id="PF02253">
    <property type="entry name" value="PLA1"/>
    <property type="match status" value="1"/>
</dbReference>
<comment type="function">
    <text evidence="18">Hydrolysis of phosphatidylcholine with phospholipase A2 (EC 3.1.1.4) and phospholipase A1 (EC 3.1.1.32) activities.</text>
</comment>
<dbReference type="GO" id="GO:0016042">
    <property type="term" value="P:lipid catabolic process"/>
    <property type="evidence" value="ECO:0007669"/>
    <property type="project" value="UniProtKB-KW"/>
</dbReference>
<evidence type="ECO:0000256" key="14">
    <source>
        <dbReference type="ARBA" id="ARBA00022963"/>
    </source>
</evidence>
<evidence type="ECO:0000256" key="9">
    <source>
        <dbReference type="ARBA" id="ARBA00022692"/>
    </source>
</evidence>
<keyword evidence="16" id="KW-0472">Membrane</keyword>
<dbReference type="GO" id="GO:0009279">
    <property type="term" value="C:cell outer membrane"/>
    <property type="evidence" value="ECO:0007669"/>
    <property type="project" value="UniProtKB-SubCell"/>
</dbReference>
<dbReference type="Proteomes" id="UP000664815">
    <property type="component" value="Unassembled WGS sequence"/>
</dbReference>
<evidence type="ECO:0000256" key="4">
    <source>
        <dbReference type="ARBA" id="ARBA00011702"/>
    </source>
</evidence>
<proteinExistence type="inferred from homology"/>
<comment type="catalytic activity">
    <reaction evidence="2 18">
        <text>a 1,2-diacyl-sn-glycero-3-phosphocholine + H2O = a 1-acyl-sn-glycero-3-phosphocholine + a fatty acid + H(+)</text>
        <dbReference type="Rhea" id="RHEA:15801"/>
        <dbReference type="ChEBI" id="CHEBI:15377"/>
        <dbReference type="ChEBI" id="CHEBI:15378"/>
        <dbReference type="ChEBI" id="CHEBI:28868"/>
        <dbReference type="ChEBI" id="CHEBI:57643"/>
        <dbReference type="ChEBI" id="CHEBI:58168"/>
        <dbReference type="EC" id="3.1.1.4"/>
    </reaction>
</comment>
<keyword evidence="15 18" id="KW-0443">Lipid metabolism</keyword>
<comment type="catalytic activity">
    <reaction evidence="1 18">
        <text>a 1,2-diacyl-sn-glycero-3-phosphocholine + H2O = a 2-acyl-sn-glycero-3-phosphocholine + a fatty acid + H(+)</text>
        <dbReference type="Rhea" id="RHEA:18689"/>
        <dbReference type="ChEBI" id="CHEBI:15377"/>
        <dbReference type="ChEBI" id="CHEBI:15378"/>
        <dbReference type="ChEBI" id="CHEBI:28868"/>
        <dbReference type="ChEBI" id="CHEBI:57643"/>
        <dbReference type="ChEBI" id="CHEBI:57875"/>
        <dbReference type="EC" id="3.1.1.32"/>
    </reaction>
</comment>
<keyword evidence="8" id="KW-1134">Transmembrane beta strand</keyword>
<evidence type="ECO:0000256" key="7">
    <source>
        <dbReference type="ARBA" id="ARBA00021726"/>
    </source>
</evidence>
<gene>
    <name evidence="19" type="ORF">J0H45_00650</name>
</gene>
<comment type="subcellular location">
    <subcellularLocation>
        <location evidence="18">Cell outer membrane</location>
        <topology evidence="18">Multi-pass membrane protein</topology>
    </subcellularLocation>
    <text evidence="18">One of the very few enzymes located there.</text>
</comment>
<evidence type="ECO:0000313" key="19">
    <source>
        <dbReference type="EMBL" id="MBN8797861.1"/>
    </source>
</evidence>
<evidence type="ECO:0000256" key="2">
    <source>
        <dbReference type="ARBA" id="ARBA00001604"/>
    </source>
</evidence>
<evidence type="ECO:0000256" key="15">
    <source>
        <dbReference type="ARBA" id="ARBA00023098"/>
    </source>
</evidence>
<keyword evidence="13 18" id="KW-0106">Calcium</keyword>
<keyword evidence="14 18" id="KW-0442">Lipid degradation</keyword>
<dbReference type="PANTHER" id="PTHR40457">
    <property type="entry name" value="PHOSPHOLIPASE A1"/>
    <property type="match status" value="1"/>
</dbReference>
<keyword evidence="10 18" id="KW-0479">Metal-binding</keyword>
<dbReference type="GO" id="GO:0008970">
    <property type="term" value="F:phospholipase A1 activity"/>
    <property type="evidence" value="ECO:0007669"/>
    <property type="project" value="UniProtKB-EC"/>
</dbReference>
<evidence type="ECO:0000256" key="17">
    <source>
        <dbReference type="ARBA" id="ARBA00023237"/>
    </source>
</evidence>
<comment type="caution">
    <text evidence="19">The sequence shown here is derived from an EMBL/GenBank/DDBJ whole genome shotgun (WGS) entry which is preliminary data.</text>
</comment>
<evidence type="ECO:0000256" key="10">
    <source>
        <dbReference type="ARBA" id="ARBA00022723"/>
    </source>
</evidence>
<evidence type="ECO:0000256" key="18">
    <source>
        <dbReference type="RuleBase" id="RU366027"/>
    </source>
</evidence>
<evidence type="ECO:0000256" key="5">
    <source>
        <dbReference type="ARBA" id="ARBA00013179"/>
    </source>
</evidence>